<reference evidence="3 4" key="1">
    <citation type="submission" date="2017-08" db="EMBL/GenBank/DDBJ databases">
        <title>Infants hospitalized years apart are colonized by the same room-sourced microbial strains.</title>
        <authorList>
            <person name="Brooks B."/>
            <person name="Olm M.R."/>
            <person name="Firek B.A."/>
            <person name="Baker R."/>
            <person name="Thomas B.C."/>
            <person name="Morowitz M.J."/>
            <person name="Banfield J.F."/>
        </authorList>
    </citation>
    <scope>NUCLEOTIDE SEQUENCE [LARGE SCALE GENOMIC DNA]</scope>
    <source>
        <strain evidence="3">S2_003_000_R2_14</strain>
    </source>
</reference>
<dbReference type="PROSITE" id="PS50041">
    <property type="entry name" value="C_TYPE_LECTIN_2"/>
    <property type="match status" value="1"/>
</dbReference>
<dbReference type="Pfam" id="PF00059">
    <property type="entry name" value="Lectin_C"/>
    <property type="match status" value="1"/>
</dbReference>
<dbReference type="Gene3D" id="3.10.100.10">
    <property type="entry name" value="Mannose-Binding Protein A, subunit A"/>
    <property type="match status" value="1"/>
</dbReference>
<dbReference type="PROSITE" id="PS51257">
    <property type="entry name" value="PROKAR_LIPOPROTEIN"/>
    <property type="match status" value="1"/>
</dbReference>
<organism evidence="3 4">
    <name type="scientific">Archangium gephyra</name>
    <dbReference type="NCBI Taxonomy" id="48"/>
    <lineage>
        <taxon>Bacteria</taxon>
        <taxon>Pseudomonadati</taxon>
        <taxon>Myxococcota</taxon>
        <taxon>Myxococcia</taxon>
        <taxon>Myxococcales</taxon>
        <taxon>Cystobacterineae</taxon>
        <taxon>Archangiaceae</taxon>
        <taxon>Archangium</taxon>
    </lineage>
</organism>
<evidence type="ECO:0000256" key="1">
    <source>
        <dbReference type="SAM" id="SignalP"/>
    </source>
</evidence>
<dbReference type="SUPFAM" id="SSF56436">
    <property type="entry name" value="C-type lectin-like"/>
    <property type="match status" value="1"/>
</dbReference>
<dbReference type="CDD" id="cd00037">
    <property type="entry name" value="CLECT"/>
    <property type="match status" value="1"/>
</dbReference>
<dbReference type="Pfam" id="PF23657">
    <property type="entry name" value="DUF7151"/>
    <property type="match status" value="2"/>
</dbReference>
<sequence>MMRTLFVVAAVMVVAGCRGSAEALLVRVDSETAGDNCAQGGVAIRTGYDTNNSQTLDDSEIDASKTKYVCNGASGTSGQPGAQGDAGVSGHNSLNKVTAEAAGLNCENGGSKIETGVDLDDNGTLDAGEVTATSYVCSQSAAEDYYFGDITIRSDDDLAELAGKRVLFGSIVIEHATAGDLTLADLEAVTGDVVLGTVNGGEGPALRALTPVRELHLPKLASAAGLYLNDYPELTVLDLPVLARAGEVRIEYMSGLTTISLPQLKRTNTLSVRQNDTVASVNLPMLTVSRVFEIEYNDVLASVTVLSTLAVLDELDVYGNELLNDCFAHALQLNAAPRWGTDIYDNLPTATCTAAQVCAPVTGVMGLSDFYQCNNRLAFAAAQTFCATIATGASLAWFESAAEWTAFSSAVYDGQLFSDAWIGYSDQATEGTWVASGGGSTYDPVTDTTITFWAPGEPNDTTHGENAAQIHWSGRVNDGNAMDAMRFYCRVP</sequence>
<feature type="chain" id="PRO_5016152977" description="C-type lectin domain-containing protein" evidence="1">
    <location>
        <begin position="24"/>
        <end position="492"/>
    </location>
</feature>
<gene>
    <name evidence="3" type="ORF">DI536_10655</name>
</gene>
<dbReference type="Proteomes" id="UP000249061">
    <property type="component" value="Unassembled WGS sequence"/>
</dbReference>
<accession>A0A2W5TL36</accession>
<comment type="caution">
    <text evidence="3">The sequence shown here is derived from an EMBL/GenBank/DDBJ whole genome shotgun (WGS) entry which is preliminary data.</text>
</comment>
<dbReference type="InterPro" id="IPR055575">
    <property type="entry name" value="DUF7151"/>
</dbReference>
<dbReference type="InterPro" id="IPR016186">
    <property type="entry name" value="C-type_lectin-like/link_sf"/>
</dbReference>
<dbReference type="SMART" id="SM00034">
    <property type="entry name" value="CLECT"/>
    <property type="match status" value="1"/>
</dbReference>
<evidence type="ECO:0000259" key="2">
    <source>
        <dbReference type="PROSITE" id="PS50041"/>
    </source>
</evidence>
<feature type="domain" description="C-type lectin" evidence="2">
    <location>
        <begin position="370"/>
        <end position="490"/>
    </location>
</feature>
<keyword evidence="1" id="KW-0732">Signal</keyword>
<dbReference type="EMBL" id="QFQP01000007">
    <property type="protein sequence ID" value="PZR14507.1"/>
    <property type="molecule type" value="Genomic_DNA"/>
</dbReference>
<evidence type="ECO:0000313" key="3">
    <source>
        <dbReference type="EMBL" id="PZR14507.1"/>
    </source>
</evidence>
<dbReference type="InterPro" id="IPR016187">
    <property type="entry name" value="CTDL_fold"/>
</dbReference>
<name>A0A2W5TL36_9BACT</name>
<dbReference type="InterPro" id="IPR001304">
    <property type="entry name" value="C-type_lectin-like"/>
</dbReference>
<proteinExistence type="predicted"/>
<evidence type="ECO:0000313" key="4">
    <source>
        <dbReference type="Proteomes" id="UP000249061"/>
    </source>
</evidence>
<feature type="signal peptide" evidence="1">
    <location>
        <begin position="1"/>
        <end position="23"/>
    </location>
</feature>
<protein>
    <recommendedName>
        <fullName evidence="2">C-type lectin domain-containing protein</fullName>
    </recommendedName>
</protein>
<dbReference type="AlphaFoldDB" id="A0A2W5TL36"/>